<name>A0A0A9E8E9_ARUDO</name>
<dbReference type="EMBL" id="GBRH01205638">
    <property type="protein sequence ID" value="JAD92257.1"/>
    <property type="molecule type" value="Transcribed_RNA"/>
</dbReference>
<reference evidence="1" key="1">
    <citation type="submission" date="2014-09" db="EMBL/GenBank/DDBJ databases">
        <authorList>
            <person name="Magalhaes I.L.F."/>
            <person name="Oliveira U."/>
            <person name="Santos F.R."/>
            <person name="Vidigal T.H.D.A."/>
            <person name="Brescovit A.D."/>
            <person name="Santos A.J."/>
        </authorList>
    </citation>
    <scope>NUCLEOTIDE SEQUENCE</scope>
    <source>
        <tissue evidence="1">Shoot tissue taken approximately 20 cm above the soil surface</tissue>
    </source>
</reference>
<sequence>MVSARLIV</sequence>
<protein>
    <submittedName>
        <fullName evidence="1">Uncharacterized protein</fullName>
    </submittedName>
</protein>
<proteinExistence type="predicted"/>
<reference evidence="1" key="2">
    <citation type="journal article" date="2015" name="Data Brief">
        <title>Shoot transcriptome of the giant reed, Arundo donax.</title>
        <authorList>
            <person name="Barrero R.A."/>
            <person name="Guerrero F.D."/>
            <person name="Moolhuijzen P."/>
            <person name="Goolsby J.A."/>
            <person name="Tidwell J."/>
            <person name="Bellgard S.E."/>
            <person name="Bellgard M.I."/>
        </authorList>
    </citation>
    <scope>NUCLEOTIDE SEQUENCE</scope>
    <source>
        <tissue evidence="1">Shoot tissue taken approximately 20 cm above the soil surface</tissue>
    </source>
</reference>
<accession>A0A0A9E8E9</accession>
<evidence type="ECO:0000313" key="1">
    <source>
        <dbReference type="EMBL" id="JAD92257.1"/>
    </source>
</evidence>
<organism evidence="1">
    <name type="scientific">Arundo donax</name>
    <name type="common">Giant reed</name>
    <name type="synonym">Donax arundinaceus</name>
    <dbReference type="NCBI Taxonomy" id="35708"/>
    <lineage>
        <taxon>Eukaryota</taxon>
        <taxon>Viridiplantae</taxon>
        <taxon>Streptophyta</taxon>
        <taxon>Embryophyta</taxon>
        <taxon>Tracheophyta</taxon>
        <taxon>Spermatophyta</taxon>
        <taxon>Magnoliopsida</taxon>
        <taxon>Liliopsida</taxon>
        <taxon>Poales</taxon>
        <taxon>Poaceae</taxon>
        <taxon>PACMAD clade</taxon>
        <taxon>Arundinoideae</taxon>
        <taxon>Arundineae</taxon>
        <taxon>Arundo</taxon>
    </lineage>
</organism>